<protein>
    <recommendedName>
        <fullName evidence="3">Type I-B CRISPR-associated protein Cas8b1/Cst1</fullName>
    </recommendedName>
</protein>
<reference evidence="1 2" key="1">
    <citation type="submission" date="2018-09" db="EMBL/GenBank/DDBJ databases">
        <title>YIM PH21274 draft genome.</title>
        <authorList>
            <person name="Miao C."/>
        </authorList>
    </citation>
    <scope>NUCLEOTIDE SEQUENCE [LARGE SCALE GENOMIC DNA]</scope>
    <source>
        <strain evidence="1 2">YIM PH 21724</strain>
    </source>
</reference>
<evidence type="ECO:0000313" key="1">
    <source>
        <dbReference type="EMBL" id="RJO79153.1"/>
    </source>
</evidence>
<accession>A0A3A4K2W3</accession>
<dbReference type="Proteomes" id="UP000266677">
    <property type="component" value="Unassembled WGS sequence"/>
</dbReference>
<organism evidence="1 2">
    <name type="scientific">Nocardia panacis</name>
    <dbReference type="NCBI Taxonomy" id="2340916"/>
    <lineage>
        <taxon>Bacteria</taxon>
        <taxon>Bacillati</taxon>
        <taxon>Actinomycetota</taxon>
        <taxon>Actinomycetes</taxon>
        <taxon>Mycobacteriales</taxon>
        <taxon>Nocardiaceae</taxon>
        <taxon>Nocardia</taxon>
    </lineage>
</organism>
<sequence length="449" mass="50313">MQRVGAYALLSLAGVGERERSPESLTRAEFERACAEMADDVIATAALPDTKAPHAFWLSASYFLWPNSPMNTTSRASLPIAERRARIAQWRTYPQTVLDVPCALCGFAARGFYGKVDVPLWASANHLNTTPPDHEGLALCVGCLASFHALPYGCSIQGGKVAALHSWDDAVLEAMTRRQVRRTRQEALLSAGGKSTQARYSREVEALWALRTYEHRVREGVELYVFSNDNQPARQGLDVFPVDQPLAEWLRAVLRSAELNIGFRYLVRAHYSSKAPGSVRLAYNAFHYPHRLSSTAANYLAGLTSSSGKPPGETTQLVALYKSMVREVLGVAQREIDQIEQLGDRIGQLLRVKPERGTLKEFEHVHADTGKLQSWLKKQAVAWTLRREVSEPLVSTEQWRLLFEPGDRLRFHRDLLFISVLQHLAIHGWLADDATVRGEQDDDILMEEQ</sequence>
<dbReference type="AlphaFoldDB" id="A0A3A4K2W3"/>
<evidence type="ECO:0008006" key="3">
    <source>
        <dbReference type="Google" id="ProtNLM"/>
    </source>
</evidence>
<keyword evidence="2" id="KW-1185">Reference proteome</keyword>
<evidence type="ECO:0000313" key="2">
    <source>
        <dbReference type="Proteomes" id="UP000266677"/>
    </source>
</evidence>
<dbReference type="EMBL" id="QZFU01000010">
    <property type="protein sequence ID" value="RJO79153.1"/>
    <property type="molecule type" value="Genomic_DNA"/>
</dbReference>
<proteinExistence type="predicted"/>
<gene>
    <name evidence="1" type="ORF">D5S18_02040</name>
</gene>
<name>A0A3A4K2W3_9NOCA</name>
<comment type="caution">
    <text evidence="1">The sequence shown here is derived from an EMBL/GenBank/DDBJ whole genome shotgun (WGS) entry which is preliminary data.</text>
</comment>